<feature type="region of interest" description="Disordered" evidence="1">
    <location>
        <begin position="196"/>
        <end position="217"/>
    </location>
</feature>
<dbReference type="OrthoDB" id="515837at2759"/>
<feature type="compositionally biased region" description="Low complexity" evidence="1">
    <location>
        <begin position="299"/>
        <end position="312"/>
    </location>
</feature>
<evidence type="ECO:0000313" key="3">
    <source>
        <dbReference type="Proteomes" id="UP000008141"/>
    </source>
</evidence>
<protein>
    <submittedName>
        <fullName evidence="2">Uncharacterized protein</fullName>
    </submittedName>
</protein>
<feature type="region of interest" description="Disordered" evidence="1">
    <location>
        <begin position="286"/>
        <end position="312"/>
    </location>
</feature>
<organism evidence="3">
    <name type="scientific">Chlorella variabilis</name>
    <name type="common">Green alga</name>
    <dbReference type="NCBI Taxonomy" id="554065"/>
    <lineage>
        <taxon>Eukaryota</taxon>
        <taxon>Viridiplantae</taxon>
        <taxon>Chlorophyta</taxon>
        <taxon>core chlorophytes</taxon>
        <taxon>Trebouxiophyceae</taxon>
        <taxon>Chlorellales</taxon>
        <taxon>Chlorellaceae</taxon>
        <taxon>Chlorella clade</taxon>
        <taxon>Chlorella</taxon>
    </lineage>
</organism>
<keyword evidence="3" id="KW-1185">Reference proteome</keyword>
<dbReference type="STRING" id="554065.E1ZIZ7"/>
<reference evidence="2 3" key="1">
    <citation type="journal article" date="2010" name="Plant Cell">
        <title>The Chlorella variabilis NC64A genome reveals adaptation to photosymbiosis, coevolution with viruses, and cryptic sex.</title>
        <authorList>
            <person name="Blanc G."/>
            <person name="Duncan G."/>
            <person name="Agarkova I."/>
            <person name="Borodovsky M."/>
            <person name="Gurnon J."/>
            <person name="Kuo A."/>
            <person name="Lindquist E."/>
            <person name="Lucas S."/>
            <person name="Pangilinan J."/>
            <person name="Polle J."/>
            <person name="Salamov A."/>
            <person name="Terry A."/>
            <person name="Yamada T."/>
            <person name="Dunigan D.D."/>
            <person name="Grigoriev I.V."/>
            <person name="Claverie J.M."/>
            <person name="Van Etten J.L."/>
        </authorList>
    </citation>
    <scope>NUCLEOTIDE SEQUENCE [LARGE SCALE GENOMIC DNA]</scope>
    <source>
        <strain evidence="2 3">NC64A</strain>
    </source>
</reference>
<dbReference type="InParanoid" id="E1ZIZ7"/>
<name>E1ZIZ7_CHLVA</name>
<evidence type="ECO:0000313" key="2">
    <source>
        <dbReference type="EMBL" id="EFN54247.1"/>
    </source>
</evidence>
<feature type="compositionally biased region" description="Low complexity" evidence="1">
    <location>
        <begin position="452"/>
        <end position="481"/>
    </location>
</feature>
<accession>E1ZIZ7</accession>
<feature type="region of interest" description="Disordered" evidence="1">
    <location>
        <begin position="543"/>
        <end position="568"/>
    </location>
</feature>
<evidence type="ECO:0000256" key="1">
    <source>
        <dbReference type="SAM" id="MobiDB-lite"/>
    </source>
</evidence>
<feature type="region of interest" description="Disordered" evidence="1">
    <location>
        <begin position="108"/>
        <end position="175"/>
    </location>
</feature>
<dbReference type="Proteomes" id="UP000008141">
    <property type="component" value="Unassembled WGS sequence"/>
</dbReference>
<dbReference type="EMBL" id="GL433848">
    <property type="protein sequence ID" value="EFN54247.1"/>
    <property type="molecule type" value="Genomic_DNA"/>
</dbReference>
<dbReference type="RefSeq" id="XP_005846349.1">
    <property type="nucleotide sequence ID" value="XM_005846287.1"/>
</dbReference>
<feature type="region of interest" description="Disordered" evidence="1">
    <location>
        <begin position="451"/>
        <end position="481"/>
    </location>
</feature>
<dbReference type="GeneID" id="17353737"/>
<feature type="compositionally biased region" description="Low complexity" evidence="1">
    <location>
        <begin position="549"/>
        <end position="564"/>
    </location>
</feature>
<feature type="compositionally biased region" description="Low complexity" evidence="1">
    <location>
        <begin position="108"/>
        <end position="126"/>
    </location>
</feature>
<feature type="compositionally biased region" description="Polar residues" evidence="1">
    <location>
        <begin position="286"/>
        <end position="297"/>
    </location>
</feature>
<dbReference type="OMA" id="SALECKY"/>
<proteinExistence type="predicted"/>
<dbReference type="KEGG" id="cvr:CHLNCDRAFT_135780"/>
<feature type="compositionally biased region" description="Low complexity" evidence="1">
    <location>
        <begin position="134"/>
        <end position="155"/>
    </location>
</feature>
<dbReference type="AlphaFoldDB" id="E1ZIZ7"/>
<gene>
    <name evidence="2" type="ORF">CHLNCDRAFT_135780</name>
</gene>
<sequence length="668" mass="64841">MTAPPCVLALPAAQVQSMVQYWEAVASGTPAAAAAAGVTGEEAAEAEAYACAAVAAAEAALGARQAEAEAAAAAAEAEAAADEAAGEAVAEEAAGQVAQLTTASSAAQASPAAPAASPAATPGTLSRHLPAGEAATPCGPAALAGAATPARPTPLNFVSAPPPTPASGSGGDPQHAQQLHQLAVGMAAAAAAAAAGQATPPSAQRSGSRLPGTPAATPASCTVAAAVTPLALSALRARMGGSGGGVQDAVRSRLARLKRDLMAAQAKLATVDQGLASIAFTPTSSITASGTPGSRASSLLRRTPPTPGTAAPLGSLIAAAGSSGAAATASAQQELSLGSSSRAAAMIAAGSYSPPLVTAHASPSAVNQASRLEPTSAAAAAAAAPASAPAQGPITTTVTAAAAAAAPSATGVGECTPPATRRSVRFADMTRAAGSERGMLLRMGTPYSHSTAAALPDGSDDAASPASASASPVVASSRRSPLGVAGRRIAAPLRSPPAEAQSAARPAAAVARFALERGDGGWGSSSGSDEDGELLFDASRMAQRANRQATPSPARRPASGAATPMAHPERYGGFAAGCGGAGAATPTTATSMLSTSSFSPPRPLALLAVRPLGRMHRRGALLRGVGAAGGRRRSEADEREFRRRAAALNIQVSPYFRRPRGGQAADGE</sequence>